<reference evidence="2 3" key="1">
    <citation type="submission" date="2018-04" db="EMBL/GenBank/DDBJ databases">
        <title>Genomic Encyclopedia of Archaeal and Bacterial Type Strains, Phase II (KMG-II): from individual species to whole genera.</title>
        <authorList>
            <person name="Goeker M."/>
        </authorList>
    </citation>
    <scope>NUCLEOTIDE SEQUENCE [LARGE SCALE GENOMIC DNA]</scope>
    <source>
        <strain evidence="2 3">DSM 26809</strain>
    </source>
</reference>
<keyword evidence="1" id="KW-0732">Signal</keyword>
<gene>
    <name evidence="2" type="ORF">C8P68_102665</name>
</gene>
<sequence>MHVLCIKPTIMKSPIALFATCLMLLFTHCNKDGTSGSKRYTGTFTFVGCTTIAIDIDGKPGTGNGVQWTDREGNNHANAVSVKNFCYISGLHLQSGDKISFTETSSDVTNTPSCVTVLCAMQGPNSNVFVNDVKKEN</sequence>
<dbReference type="Proteomes" id="UP000244168">
    <property type="component" value="Unassembled WGS sequence"/>
</dbReference>
<evidence type="ECO:0008006" key="4">
    <source>
        <dbReference type="Google" id="ProtNLM"/>
    </source>
</evidence>
<protein>
    <recommendedName>
        <fullName evidence="4">Lipoprotein</fullName>
    </recommendedName>
</protein>
<name>A0A2T5JDV7_9SPHI</name>
<dbReference type="AlphaFoldDB" id="A0A2T5JDV7"/>
<evidence type="ECO:0000313" key="3">
    <source>
        <dbReference type="Proteomes" id="UP000244168"/>
    </source>
</evidence>
<organism evidence="2 3">
    <name type="scientific">Mucilaginibacter yixingensis</name>
    <dbReference type="NCBI Taxonomy" id="1295612"/>
    <lineage>
        <taxon>Bacteria</taxon>
        <taxon>Pseudomonadati</taxon>
        <taxon>Bacteroidota</taxon>
        <taxon>Sphingobacteriia</taxon>
        <taxon>Sphingobacteriales</taxon>
        <taxon>Sphingobacteriaceae</taxon>
        <taxon>Mucilaginibacter</taxon>
    </lineage>
</organism>
<proteinExistence type="predicted"/>
<evidence type="ECO:0000256" key="1">
    <source>
        <dbReference type="SAM" id="SignalP"/>
    </source>
</evidence>
<feature type="chain" id="PRO_5015679246" description="Lipoprotein" evidence="1">
    <location>
        <begin position="32"/>
        <end position="137"/>
    </location>
</feature>
<comment type="caution">
    <text evidence="2">The sequence shown here is derived from an EMBL/GenBank/DDBJ whole genome shotgun (WGS) entry which is preliminary data.</text>
</comment>
<feature type="signal peptide" evidence="1">
    <location>
        <begin position="1"/>
        <end position="31"/>
    </location>
</feature>
<evidence type="ECO:0000313" key="2">
    <source>
        <dbReference type="EMBL" id="PTQ99835.1"/>
    </source>
</evidence>
<accession>A0A2T5JDV7</accession>
<keyword evidence="3" id="KW-1185">Reference proteome</keyword>
<dbReference type="EMBL" id="QAOQ01000002">
    <property type="protein sequence ID" value="PTQ99835.1"/>
    <property type="molecule type" value="Genomic_DNA"/>
</dbReference>